<dbReference type="SUPFAM" id="SSF55729">
    <property type="entry name" value="Acyl-CoA N-acyltransferases (Nat)"/>
    <property type="match status" value="1"/>
</dbReference>
<keyword evidence="1 7" id="KW-0808">Transferase</keyword>
<reference evidence="7" key="1">
    <citation type="submission" date="2022-11" db="EMBL/GenBank/DDBJ databases">
        <title>Alteromonas sp. nov., isolated from sea water of the Qingdao.</title>
        <authorList>
            <person name="Wang Q."/>
        </authorList>
    </citation>
    <scope>NUCLEOTIDE SEQUENCE</scope>
    <source>
        <strain evidence="7">ASW11-7</strain>
    </source>
</reference>
<dbReference type="InterPro" id="IPR027417">
    <property type="entry name" value="P-loop_NTPase"/>
</dbReference>
<feature type="domain" description="N-acetyltransferase" evidence="6">
    <location>
        <begin position="397"/>
        <end position="583"/>
    </location>
</feature>
<dbReference type="GO" id="GO:0016746">
    <property type="term" value="F:acyltransferase activity"/>
    <property type="evidence" value="ECO:0007669"/>
    <property type="project" value="UniProtKB-KW"/>
</dbReference>
<dbReference type="Proteomes" id="UP001142810">
    <property type="component" value="Unassembled WGS sequence"/>
</dbReference>
<evidence type="ECO:0000313" key="8">
    <source>
        <dbReference type="Proteomes" id="UP001142810"/>
    </source>
</evidence>
<dbReference type="CDD" id="cd04301">
    <property type="entry name" value="NAT_SF"/>
    <property type="match status" value="1"/>
</dbReference>
<dbReference type="InterPro" id="IPR013562">
    <property type="entry name" value="TmcA/NAT10_N"/>
</dbReference>
<dbReference type="SUPFAM" id="SSF52540">
    <property type="entry name" value="P-loop containing nucleoside triphosphate hydrolases"/>
    <property type="match status" value="1"/>
</dbReference>
<keyword evidence="5 7" id="KW-0012">Acyltransferase</keyword>
<keyword evidence="8" id="KW-1185">Reference proteome</keyword>
<organism evidence="7 8">
    <name type="scientific">Alteromonas aquimaris</name>
    <dbReference type="NCBI Taxonomy" id="2998417"/>
    <lineage>
        <taxon>Bacteria</taxon>
        <taxon>Pseudomonadati</taxon>
        <taxon>Pseudomonadota</taxon>
        <taxon>Gammaproteobacteria</taxon>
        <taxon>Alteromonadales</taxon>
        <taxon>Alteromonadaceae</taxon>
        <taxon>Alteromonas/Salinimonas group</taxon>
        <taxon>Alteromonas</taxon>
    </lineage>
</organism>
<dbReference type="EMBL" id="JAPFRD010000005">
    <property type="protein sequence ID" value="MCW8107692.1"/>
    <property type="molecule type" value="Genomic_DNA"/>
</dbReference>
<dbReference type="PANTHER" id="PTHR10925:SF5">
    <property type="entry name" value="RNA CYTIDINE ACETYLTRANSFERASE"/>
    <property type="match status" value="1"/>
</dbReference>
<comment type="caution">
    <text evidence="7">The sequence shown here is derived from an EMBL/GenBank/DDBJ whole genome shotgun (WGS) entry which is preliminary data.</text>
</comment>
<evidence type="ECO:0000259" key="6">
    <source>
        <dbReference type="PROSITE" id="PS51186"/>
    </source>
</evidence>
<keyword evidence="3" id="KW-0547">Nucleotide-binding</keyword>
<evidence type="ECO:0000256" key="4">
    <source>
        <dbReference type="ARBA" id="ARBA00022840"/>
    </source>
</evidence>
<accession>A0ABT3P4J3</accession>
<dbReference type="Gene3D" id="3.40.50.11040">
    <property type="match status" value="1"/>
</dbReference>
<evidence type="ECO:0000256" key="1">
    <source>
        <dbReference type="ARBA" id="ARBA00022679"/>
    </source>
</evidence>
<evidence type="ECO:0000313" key="7">
    <source>
        <dbReference type="EMBL" id="MCW8107692.1"/>
    </source>
</evidence>
<dbReference type="PANTHER" id="PTHR10925">
    <property type="entry name" value="N-ACETYLTRANSFERASE 10"/>
    <property type="match status" value="1"/>
</dbReference>
<dbReference type="Pfam" id="PF05127">
    <property type="entry name" value="NAT10_TcmA_helicase"/>
    <property type="match status" value="1"/>
</dbReference>
<gene>
    <name evidence="7" type="ORF">OPS25_04135</name>
</gene>
<dbReference type="RefSeq" id="WP_265616391.1">
    <property type="nucleotide sequence ID" value="NZ_JAPFRD010000005.1"/>
</dbReference>
<dbReference type="InterPro" id="IPR007807">
    <property type="entry name" value="TcmA/NAT10_helicase"/>
</dbReference>
<keyword evidence="2" id="KW-0819">tRNA processing</keyword>
<evidence type="ECO:0000256" key="2">
    <source>
        <dbReference type="ARBA" id="ARBA00022694"/>
    </source>
</evidence>
<dbReference type="InterPro" id="IPR000182">
    <property type="entry name" value="GNAT_dom"/>
</dbReference>
<name>A0ABT3P4J3_9ALTE</name>
<dbReference type="EC" id="2.3.1.-" evidence="7"/>
<protein>
    <submittedName>
        <fullName evidence="7">GNAT family N-acetyltransferase</fullName>
        <ecNumber evidence="7">2.3.1.-</ecNumber>
    </submittedName>
</protein>
<evidence type="ECO:0000256" key="3">
    <source>
        <dbReference type="ARBA" id="ARBA00022741"/>
    </source>
</evidence>
<dbReference type="InterPro" id="IPR032672">
    <property type="entry name" value="TmcA/NAT10/Kre33"/>
</dbReference>
<dbReference type="Gene3D" id="3.40.50.300">
    <property type="entry name" value="P-loop containing nucleotide triphosphate hydrolases"/>
    <property type="match status" value="1"/>
</dbReference>
<dbReference type="Pfam" id="PF08351">
    <property type="entry name" value="TmcA_N"/>
    <property type="match status" value="1"/>
</dbReference>
<evidence type="ECO:0000256" key="5">
    <source>
        <dbReference type="ARBA" id="ARBA00023315"/>
    </source>
</evidence>
<dbReference type="PROSITE" id="PS51186">
    <property type="entry name" value="GNAT"/>
    <property type="match status" value="1"/>
</dbReference>
<sequence>MIQVDMALNKVCDWLFSHYSGTKNGVYHRHMLIIAMEENESLLCTNKIITRAPRKLDLCVLSDRSELSTHTKPVKLYKQLLGQSYDLAIYDAVSEFRPSAFLAVAGTVSHQGSLILVTPPLNKWPQQAVARSPFYLTHGFELPRSRYIAQLRDKFCANKHIALWQEDAVTLPEKTSFVHKVSPQSVFKSHDQEVAFDNLITFFKGENRYALVKAMRGRGKSTLLGLFSAYLQGHGYRVLVTSTARQSVEGLVQIGNGSMQTFRTNEADLKNRQSHQELTWVAPDSPLLLNNDYDVLLVDEAASFPAPVLTKICLSNKKVILSSSTDGYEGSGKGFEHRVISELGQHAQVQHIHLSEPLRWYNSDPLEEFLARSLLFKRDLSSSTRITAANSTHFHFSTSGHLSELDLSQALNLLNGAHYQTTPDDLMRLVDSPDIYFGLLKTTEGEIIAACAVNVEGGHKLASLAQAICNGSRRVKGHLSAQGLAYFCAQEELTTKLYWRVNRIAVYDRLRGHGLGSYLLNAIINKAKYCDVEAVTSSFGVNPALLKFWKKNGFHLLKVGSKKNKASGSRSALIAYPLQTRFKRLIGKLSKLGLNDAKFDDVDPAILHFFDCDHVGENELTLFYLSRWKQFCYNDRSLASLYSAIPWLINEISTGSSAPLPGTDLFLSDLEHALDNKKNAAAELEDIKRYLTSYFERQPTTSFQK</sequence>
<dbReference type="Gene3D" id="3.40.630.30">
    <property type="match status" value="1"/>
</dbReference>
<dbReference type="Pfam" id="PF13718">
    <property type="entry name" value="GNAT_acetyltr_2"/>
    <property type="match status" value="1"/>
</dbReference>
<proteinExistence type="predicted"/>
<dbReference type="InterPro" id="IPR016181">
    <property type="entry name" value="Acyl_CoA_acyltransferase"/>
</dbReference>
<keyword evidence="4" id="KW-0067">ATP-binding</keyword>